<dbReference type="EMBL" id="FNYY01000002">
    <property type="protein sequence ID" value="SEI82946.1"/>
    <property type="molecule type" value="Genomic_DNA"/>
</dbReference>
<sequence length="345" mass="38157">MSAYGIEDAGRLARVVSGQVDAGKLTLFSTMKNEMGFLPAFLAHHRAIGFEQFLIFDDASDDGTSAYLAAQSDCVVMQSDLSFGDEITYRDPDGESRRERAGTYFKIALPHLFFDGAYVAYVDADEFLLLPPGVSSISKVVTRLAAEGAPSAIATVVEFFPENVAGLSGDLPKSFDGLLEAYPYFQAEALVDLVPGRQPELLGKSKTARLFKQFDIEPKVERRGLQRLYMSSRAKKAQQFQKSPRHKTPLVLRNAESRLTGSHYANLAPSSTVLLTVAHFVFTAQFADKIARARAWGAHANGASKYRYYAELLARMQARKGSFLDENSLRYEGPQQLIDAGLMRW</sequence>
<protein>
    <submittedName>
        <fullName evidence="1">Glycosyl transferase family 2</fullName>
    </submittedName>
</protein>
<evidence type="ECO:0000313" key="1">
    <source>
        <dbReference type="EMBL" id="SEI82946.1"/>
    </source>
</evidence>
<comment type="caution">
    <text evidence="1">The sequence shown here is derived from an EMBL/GenBank/DDBJ whole genome shotgun (WGS) entry which is preliminary data.</text>
</comment>
<organism evidence="1 2">
    <name type="scientific">Marinovum algicola</name>
    <dbReference type="NCBI Taxonomy" id="42444"/>
    <lineage>
        <taxon>Bacteria</taxon>
        <taxon>Pseudomonadati</taxon>
        <taxon>Pseudomonadota</taxon>
        <taxon>Alphaproteobacteria</taxon>
        <taxon>Rhodobacterales</taxon>
        <taxon>Roseobacteraceae</taxon>
        <taxon>Marinovum</taxon>
    </lineage>
</organism>
<dbReference type="AlphaFoldDB" id="A0A975W7C9"/>
<evidence type="ECO:0000313" key="2">
    <source>
        <dbReference type="Proteomes" id="UP000182932"/>
    </source>
</evidence>
<dbReference type="Pfam" id="PF13704">
    <property type="entry name" value="Glyco_tranf_2_4"/>
    <property type="match status" value="1"/>
</dbReference>
<keyword evidence="2" id="KW-1185">Reference proteome</keyword>
<dbReference type="RefSeq" id="WP_170850508.1">
    <property type="nucleotide sequence ID" value="NZ_CATLQZ010000001.1"/>
</dbReference>
<reference evidence="1 2" key="1">
    <citation type="submission" date="2016-10" db="EMBL/GenBank/DDBJ databases">
        <authorList>
            <person name="Varghese N."/>
            <person name="Submissions S."/>
        </authorList>
    </citation>
    <scope>NUCLEOTIDE SEQUENCE [LARGE SCALE GENOMIC DNA]</scope>
    <source>
        <strain evidence="1 2">FF3</strain>
    </source>
</reference>
<proteinExistence type="predicted"/>
<name>A0A975W7C9_9RHOB</name>
<dbReference type="Proteomes" id="UP000182932">
    <property type="component" value="Unassembled WGS sequence"/>
</dbReference>
<accession>A0A975W7C9</accession>
<gene>
    <name evidence="1" type="ORF">SAMN04487940_102143</name>
</gene>
<keyword evidence="1" id="KW-0808">Transferase</keyword>
<dbReference type="GeneID" id="80817014"/>
<dbReference type="GO" id="GO:0016740">
    <property type="term" value="F:transferase activity"/>
    <property type="evidence" value="ECO:0007669"/>
    <property type="project" value="UniProtKB-KW"/>
</dbReference>